<accession>A0A5M3M8D3</accession>
<dbReference type="RefSeq" id="XP_007774811.1">
    <property type="nucleotide sequence ID" value="XM_007776621.1"/>
</dbReference>
<dbReference type="KEGG" id="cput:CONPUDRAFT_66886"/>
<evidence type="ECO:0000256" key="1">
    <source>
        <dbReference type="ARBA" id="ARBA00022737"/>
    </source>
</evidence>
<evidence type="ECO:0000313" key="4">
    <source>
        <dbReference type="Proteomes" id="UP000053558"/>
    </source>
</evidence>
<organism evidence="3 4">
    <name type="scientific">Coniophora puteana (strain RWD-64-598)</name>
    <name type="common">Brown rot fungus</name>
    <dbReference type="NCBI Taxonomy" id="741705"/>
    <lineage>
        <taxon>Eukaryota</taxon>
        <taxon>Fungi</taxon>
        <taxon>Dikarya</taxon>
        <taxon>Basidiomycota</taxon>
        <taxon>Agaricomycotina</taxon>
        <taxon>Agaricomycetes</taxon>
        <taxon>Agaricomycetidae</taxon>
        <taxon>Boletales</taxon>
        <taxon>Coniophorineae</taxon>
        <taxon>Coniophoraceae</taxon>
        <taxon>Coniophora</taxon>
    </lineage>
</organism>
<feature type="domain" description="Nephrocystin 3-like N-terminal" evidence="2">
    <location>
        <begin position="56"/>
        <end position="153"/>
    </location>
</feature>
<feature type="non-terminal residue" evidence="3">
    <location>
        <position position="160"/>
    </location>
</feature>
<dbReference type="AlphaFoldDB" id="A0A5M3M8D3"/>
<dbReference type="Gene3D" id="3.40.50.300">
    <property type="entry name" value="P-loop containing nucleotide triphosphate hydrolases"/>
    <property type="match status" value="1"/>
</dbReference>
<gene>
    <name evidence="3" type="ORF">CONPUDRAFT_66886</name>
</gene>
<dbReference type="InterPro" id="IPR056884">
    <property type="entry name" value="NPHP3-like_N"/>
</dbReference>
<sequence>MESAAPINQNYWEKLIQECAIGAIYDSREREPFSKCLEGTRVDLLRSLRNVVDESGPENKKMIWVSGESGSGKSTIAHTFADELRQQGKLAGTFFFSRKHTKRRTFDLVPLTLAYQLGLHHHRAREIITKAIADDPGLLTPEKSRQDQLEKLVIEPLKQL</sequence>
<dbReference type="SUPFAM" id="SSF52540">
    <property type="entry name" value="P-loop containing nucleoside triphosphate hydrolases"/>
    <property type="match status" value="1"/>
</dbReference>
<dbReference type="GeneID" id="19208535"/>
<dbReference type="EMBL" id="JH711590">
    <property type="protein sequence ID" value="EIW74931.1"/>
    <property type="molecule type" value="Genomic_DNA"/>
</dbReference>
<proteinExistence type="predicted"/>
<dbReference type="Pfam" id="PF24883">
    <property type="entry name" value="NPHP3_N"/>
    <property type="match status" value="1"/>
</dbReference>
<evidence type="ECO:0000259" key="2">
    <source>
        <dbReference type="Pfam" id="PF24883"/>
    </source>
</evidence>
<reference evidence="4" key="1">
    <citation type="journal article" date="2012" name="Science">
        <title>The Paleozoic origin of enzymatic lignin decomposition reconstructed from 31 fungal genomes.</title>
        <authorList>
            <person name="Floudas D."/>
            <person name="Binder M."/>
            <person name="Riley R."/>
            <person name="Barry K."/>
            <person name="Blanchette R.A."/>
            <person name="Henrissat B."/>
            <person name="Martinez A.T."/>
            <person name="Otillar R."/>
            <person name="Spatafora J.W."/>
            <person name="Yadav J.S."/>
            <person name="Aerts A."/>
            <person name="Benoit I."/>
            <person name="Boyd A."/>
            <person name="Carlson A."/>
            <person name="Copeland A."/>
            <person name="Coutinho P.M."/>
            <person name="de Vries R.P."/>
            <person name="Ferreira P."/>
            <person name="Findley K."/>
            <person name="Foster B."/>
            <person name="Gaskell J."/>
            <person name="Glotzer D."/>
            <person name="Gorecki P."/>
            <person name="Heitman J."/>
            <person name="Hesse C."/>
            <person name="Hori C."/>
            <person name="Igarashi K."/>
            <person name="Jurgens J.A."/>
            <person name="Kallen N."/>
            <person name="Kersten P."/>
            <person name="Kohler A."/>
            <person name="Kuees U."/>
            <person name="Kumar T.K.A."/>
            <person name="Kuo A."/>
            <person name="LaButti K."/>
            <person name="Larrondo L.F."/>
            <person name="Lindquist E."/>
            <person name="Ling A."/>
            <person name="Lombard V."/>
            <person name="Lucas S."/>
            <person name="Lundell T."/>
            <person name="Martin R."/>
            <person name="McLaughlin D.J."/>
            <person name="Morgenstern I."/>
            <person name="Morin E."/>
            <person name="Murat C."/>
            <person name="Nagy L.G."/>
            <person name="Nolan M."/>
            <person name="Ohm R.A."/>
            <person name="Patyshakuliyeva A."/>
            <person name="Rokas A."/>
            <person name="Ruiz-Duenas F.J."/>
            <person name="Sabat G."/>
            <person name="Salamov A."/>
            <person name="Samejima M."/>
            <person name="Schmutz J."/>
            <person name="Slot J.C."/>
            <person name="St John F."/>
            <person name="Stenlid J."/>
            <person name="Sun H."/>
            <person name="Sun S."/>
            <person name="Syed K."/>
            <person name="Tsang A."/>
            <person name="Wiebenga A."/>
            <person name="Young D."/>
            <person name="Pisabarro A."/>
            <person name="Eastwood D.C."/>
            <person name="Martin F."/>
            <person name="Cullen D."/>
            <person name="Grigoriev I.V."/>
            <person name="Hibbett D.S."/>
        </authorList>
    </citation>
    <scope>NUCLEOTIDE SEQUENCE [LARGE SCALE GENOMIC DNA]</scope>
    <source>
        <strain evidence="4">RWD-64-598 SS2</strain>
    </source>
</reference>
<keyword evidence="4" id="KW-1185">Reference proteome</keyword>
<keyword evidence="1" id="KW-0677">Repeat</keyword>
<dbReference type="OrthoDB" id="2928561at2759"/>
<dbReference type="Proteomes" id="UP000053558">
    <property type="component" value="Unassembled WGS sequence"/>
</dbReference>
<name>A0A5M3M8D3_CONPW</name>
<dbReference type="InterPro" id="IPR027417">
    <property type="entry name" value="P-loop_NTPase"/>
</dbReference>
<comment type="caution">
    <text evidence="3">The sequence shown here is derived from an EMBL/GenBank/DDBJ whole genome shotgun (WGS) entry which is preliminary data.</text>
</comment>
<evidence type="ECO:0000313" key="3">
    <source>
        <dbReference type="EMBL" id="EIW74931.1"/>
    </source>
</evidence>
<protein>
    <recommendedName>
        <fullName evidence="2">Nephrocystin 3-like N-terminal domain-containing protein</fullName>
    </recommendedName>
</protein>